<keyword evidence="5 6" id="KW-0472">Membrane</keyword>
<evidence type="ECO:0000256" key="2">
    <source>
        <dbReference type="ARBA" id="ARBA00022448"/>
    </source>
</evidence>
<dbReference type="GO" id="GO:0022857">
    <property type="term" value="F:transmembrane transporter activity"/>
    <property type="evidence" value="ECO:0007669"/>
    <property type="project" value="InterPro"/>
</dbReference>
<feature type="transmembrane region" description="Helical" evidence="6">
    <location>
        <begin position="205"/>
        <end position="224"/>
    </location>
</feature>
<dbReference type="Pfam" id="PF13520">
    <property type="entry name" value="AA_permease_2"/>
    <property type="match status" value="1"/>
</dbReference>
<dbReference type="PANTHER" id="PTHR45649">
    <property type="entry name" value="AMINO-ACID PERMEASE BAT1"/>
    <property type="match status" value="1"/>
</dbReference>
<gene>
    <name evidence="7" type="ORF">PCASD_21092</name>
</gene>
<comment type="caution">
    <text evidence="7">The sequence shown here is derived from an EMBL/GenBank/DDBJ whole genome shotgun (WGS) entry which is preliminary data.</text>
</comment>
<evidence type="ECO:0000256" key="3">
    <source>
        <dbReference type="ARBA" id="ARBA00022692"/>
    </source>
</evidence>
<evidence type="ECO:0000256" key="4">
    <source>
        <dbReference type="ARBA" id="ARBA00022989"/>
    </source>
</evidence>
<dbReference type="Proteomes" id="UP000235392">
    <property type="component" value="Unassembled WGS sequence"/>
</dbReference>
<dbReference type="AlphaFoldDB" id="A0A2N5TSA8"/>
<feature type="transmembrane region" description="Helical" evidence="6">
    <location>
        <begin position="512"/>
        <end position="534"/>
    </location>
</feature>
<feature type="transmembrane region" description="Helical" evidence="6">
    <location>
        <begin position="108"/>
        <end position="135"/>
    </location>
</feature>
<dbReference type="Gene3D" id="1.20.1740.10">
    <property type="entry name" value="Amino acid/polyamine transporter I"/>
    <property type="match status" value="1"/>
</dbReference>
<keyword evidence="2" id="KW-0813">Transport</keyword>
<dbReference type="InterPro" id="IPR002293">
    <property type="entry name" value="AA/rel_permease1"/>
</dbReference>
<sequence>MIHRNLQNGLLEHNQSPAILSSGSGITIQPSVNSTTLMPNFFSPRHRTRPPTAEETSLRLAWLGYRQELSRNWGFWSSFSLSYINLGATSGTFWAYQTFYILGGPVSVFWGSILIGTVMLIQYMVLAELASAYPAAGAMFTWTFKLAHSNLKTKNWANFLSWTVAMYLFVSHIIFQMEDAWQLAIFVMKLARLVFPQWSFGIWHIYMISCANLVISGAFMLLPVSRSPRLWIGFAALTAALSATICVLLISTSNFRQSPVTIFTRLENQSQIKSDGWAFMLGASSLAAAGAENSAHMAEETHEAELIVPRAMFFATLMNYINVLIFQICCYVSFSELNTFHQPTMPSLVMAHCSRRVSACIFTCLLIVTWIQQISQLLASTRFVWALARDNAFPFATLWRKLSTKSQMPRRATVLLITLTILVSCFLGLSQTHITVFIWRSDSYLSLMCYIIPIVLYLFSDKDVLYRDGRNFWTLQQWSRPLAWLALITLLIQMILGGFPTDPKKVGPQFPVRAVSSASIPLVALMAIISWFLYGQTHYVGPIKSITVWTTGQEVELPRAGEGIVSNPTSTEEAVGRRANIFEESIPMQVTTGSLPRSENLTSASVSASITSVIIPSYPHAAINSIEALELQSRQKVQR</sequence>
<keyword evidence="3 6" id="KW-0812">Transmembrane</keyword>
<feature type="transmembrane region" description="Helical" evidence="6">
    <location>
        <begin position="481"/>
        <end position="500"/>
    </location>
</feature>
<keyword evidence="4 6" id="KW-1133">Transmembrane helix</keyword>
<evidence type="ECO:0000256" key="1">
    <source>
        <dbReference type="ARBA" id="ARBA00004141"/>
    </source>
</evidence>
<accession>A0A2N5TSA8</accession>
<protein>
    <recommendedName>
        <fullName evidence="9">Amino acid permease/ SLC12A domain-containing protein</fullName>
    </recommendedName>
</protein>
<proteinExistence type="predicted"/>
<feature type="transmembrane region" description="Helical" evidence="6">
    <location>
        <begin position="311"/>
        <end position="332"/>
    </location>
</feature>
<evidence type="ECO:0000313" key="8">
    <source>
        <dbReference type="Proteomes" id="UP000235392"/>
    </source>
</evidence>
<organism evidence="7 8">
    <name type="scientific">Puccinia coronata f. sp. avenae</name>
    <dbReference type="NCBI Taxonomy" id="200324"/>
    <lineage>
        <taxon>Eukaryota</taxon>
        <taxon>Fungi</taxon>
        <taxon>Dikarya</taxon>
        <taxon>Basidiomycota</taxon>
        <taxon>Pucciniomycotina</taxon>
        <taxon>Pucciniomycetes</taxon>
        <taxon>Pucciniales</taxon>
        <taxon>Pucciniaceae</taxon>
        <taxon>Puccinia</taxon>
    </lineage>
</organism>
<feature type="transmembrane region" description="Helical" evidence="6">
    <location>
        <begin position="444"/>
        <end position="460"/>
    </location>
</feature>
<evidence type="ECO:0008006" key="9">
    <source>
        <dbReference type="Google" id="ProtNLM"/>
    </source>
</evidence>
<comment type="subcellular location">
    <subcellularLocation>
        <location evidence="1">Membrane</location>
        <topology evidence="1">Multi-pass membrane protein</topology>
    </subcellularLocation>
</comment>
<feature type="transmembrane region" description="Helical" evidence="6">
    <location>
        <begin position="156"/>
        <end position="175"/>
    </location>
</feature>
<evidence type="ECO:0000313" key="7">
    <source>
        <dbReference type="EMBL" id="PLW28380.1"/>
    </source>
</evidence>
<dbReference type="PANTHER" id="PTHR45649:SF26">
    <property type="entry name" value="OS04G0435100 PROTEIN"/>
    <property type="match status" value="1"/>
</dbReference>
<name>A0A2N5TSA8_9BASI</name>
<dbReference type="GO" id="GO:0016020">
    <property type="term" value="C:membrane"/>
    <property type="evidence" value="ECO:0007669"/>
    <property type="project" value="UniProtKB-SubCell"/>
</dbReference>
<evidence type="ECO:0000256" key="5">
    <source>
        <dbReference type="ARBA" id="ARBA00023136"/>
    </source>
</evidence>
<feature type="transmembrane region" description="Helical" evidence="6">
    <location>
        <begin position="414"/>
        <end position="438"/>
    </location>
</feature>
<feature type="transmembrane region" description="Helical" evidence="6">
    <location>
        <begin position="230"/>
        <end position="251"/>
    </location>
</feature>
<evidence type="ECO:0000256" key="6">
    <source>
        <dbReference type="SAM" id="Phobius"/>
    </source>
</evidence>
<reference evidence="7 8" key="1">
    <citation type="submission" date="2017-11" db="EMBL/GenBank/DDBJ databases">
        <title>De novo assembly and phasing of dikaryotic genomes from two isolates of Puccinia coronata f. sp. avenae, the causal agent of oat crown rust.</title>
        <authorList>
            <person name="Miller M.E."/>
            <person name="Zhang Y."/>
            <person name="Omidvar V."/>
            <person name="Sperschneider J."/>
            <person name="Schwessinger B."/>
            <person name="Raley C."/>
            <person name="Palmer J.M."/>
            <person name="Garnica D."/>
            <person name="Upadhyaya N."/>
            <person name="Rathjen J."/>
            <person name="Taylor J.M."/>
            <person name="Park R.F."/>
            <person name="Dodds P.N."/>
            <person name="Hirsch C.D."/>
            <person name="Kianian S.F."/>
            <person name="Figueroa M."/>
        </authorList>
    </citation>
    <scope>NUCLEOTIDE SEQUENCE [LARGE SCALE GENOMIC DNA]</scope>
    <source>
        <strain evidence="7">12SD80</strain>
    </source>
</reference>
<dbReference type="EMBL" id="PGCI01000367">
    <property type="protein sequence ID" value="PLW28380.1"/>
    <property type="molecule type" value="Genomic_DNA"/>
</dbReference>